<organism evidence="2 4">
    <name type="scientific">Halarchaeum rubridurum</name>
    <dbReference type="NCBI Taxonomy" id="489911"/>
    <lineage>
        <taxon>Archaea</taxon>
        <taxon>Methanobacteriati</taxon>
        <taxon>Methanobacteriota</taxon>
        <taxon>Stenosarchaea group</taxon>
        <taxon>Halobacteria</taxon>
        <taxon>Halobacteriales</taxon>
        <taxon>Halobacteriaceae</taxon>
    </lineage>
</organism>
<protein>
    <submittedName>
        <fullName evidence="3">Plastocyanin</fullName>
    </submittedName>
</protein>
<dbReference type="EMBL" id="BMOO01000012">
    <property type="protein sequence ID" value="GGM76398.1"/>
    <property type="molecule type" value="Genomic_DNA"/>
</dbReference>
<evidence type="ECO:0000313" key="3">
    <source>
        <dbReference type="EMBL" id="MBP1955632.1"/>
    </source>
</evidence>
<reference evidence="2" key="2">
    <citation type="submission" date="2020-09" db="EMBL/GenBank/DDBJ databases">
        <authorList>
            <person name="Sun Q."/>
            <person name="Ohkuma M."/>
        </authorList>
    </citation>
    <scope>NUCLEOTIDE SEQUENCE</scope>
    <source>
        <strain evidence="2">JCM 16108</strain>
    </source>
</reference>
<dbReference type="GO" id="GO:0005509">
    <property type="term" value="F:calcium ion binding"/>
    <property type="evidence" value="ECO:0007669"/>
    <property type="project" value="InterPro"/>
</dbReference>
<accession>A0A830G5J6</accession>
<dbReference type="Gene3D" id="2.60.40.1120">
    <property type="entry name" value="Carboxypeptidase-like, regulatory domain"/>
    <property type="match status" value="1"/>
</dbReference>
<gene>
    <name evidence="2" type="ORF">GCM10009017_27760</name>
    <name evidence="3" type="ORF">J2752_002555</name>
</gene>
<proteinExistence type="predicted"/>
<evidence type="ECO:0000313" key="4">
    <source>
        <dbReference type="Proteomes" id="UP000614609"/>
    </source>
</evidence>
<reference evidence="2" key="1">
    <citation type="journal article" date="2014" name="Int. J. Syst. Evol. Microbiol.">
        <title>Complete genome sequence of Corynebacterium casei LMG S-19264T (=DSM 44701T), isolated from a smear-ripened cheese.</title>
        <authorList>
            <consortium name="US DOE Joint Genome Institute (JGI-PGF)"/>
            <person name="Walter F."/>
            <person name="Albersmeier A."/>
            <person name="Kalinowski J."/>
            <person name="Ruckert C."/>
        </authorList>
    </citation>
    <scope>NUCLEOTIDE SEQUENCE</scope>
    <source>
        <strain evidence="2">JCM 16108</strain>
    </source>
</reference>
<dbReference type="PROSITE" id="PS50222">
    <property type="entry name" value="EF_HAND_2"/>
    <property type="match status" value="1"/>
</dbReference>
<dbReference type="InterPro" id="IPR002048">
    <property type="entry name" value="EF_hand_dom"/>
</dbReference>
<reference evidence="3" key="3">
    <citation type="submission" date="2021-03" db="EMBL/GenBank/DDBJ databases">
        <title>Genomic Encyclopedia of Type Strains, Phase IV (KMG-IV): sequencing the most valuable type-strain genomes for metagenomic binning, comparative biology and taxonomic classification.</title>
        <authorList>
            <person name="Goeker M."/>
        </authorList>
    </citation>
    <scope>NUCLEOTIDE SEQUENCE</scope>
    <source>
        <strain evidence="3">DSM 22443</strain>
    </source>
</reference>
<dbReference type="InterPro" id="IPR008969">
    <property type="entry name" value="CarboxyPept-like_regulatory"/>
</dbReference>
<dbReference type="SUPFAM" id="SSF49464">
    <property type="entry name" value="Carboxypeptidase regulatory domain-like"/>
    <property type="match status" value="1"/>
</dbReference>
<dbReference type="OrthoDB" id="103676at2157"/>
<name>A0A830G5J6_9EURY</name>
<evidence type="ECO:0000259" key="1">
    <source>
        <dbReference type="PROSITE" id="PS50222"/>
    </source>
</evidence>
<dbReference type="Proteomes" id="UP000614609">
    <property type="component" value="Unassembled WGS sequence"/>
</dbReference>
<sequence>MIRRRYVAILVTLLVVAGTVAPAGVGATTGVQGSSGGADTVYAASTTNTTQLSVSAAGTPTAGAETTFTVTNATSGDPVADATITADDGALSATTGADGNATLTFGNATGYTVTANKSDTSSTDYQNGTTQVSVEKRTVQLDVDGFSAYTDYNYTIGAGITFSIKDPNGNNIAGTLEFGDRTVEFQKGGSETVYFQNPGEYTLTFSKNDTESVHYVDWTQDITVTKNQHDLTLSRNVSSNFQPGDAVRFTLKDRSTSGQVNGTLHVTANDTTENVSIDGTADYTFDETGNYTVTATKNETAEVNFTASDPLAFDVSKQQYQLTFSQSPGHEILPNSTHTVNVKDGHTGLVNVTLHYGDVTTALNGSGDVTFNETGQFTLTATKNDTAAIHYVNATYALNVSKETHELYFSTDPTSNGPIRPNESVKVGVTDRATSGAVNVTLHYGNETQQLNATENRMTFDGTGNYTLTATKNDTAQTNYTAAGPLNVTVSKRVDPLTFSATPPSPIEPGANATFTVKNGYTSSQTNVTLHYGNETTPLNGTGDVVFEEGGNYTVTATKNATEQVRYANATYNLTVASETVALNLYRADSSGTVSPGENFTVGAKYDNSTLAANVTLVAGPNRTLRTNENGMATLNYTAGENHTIRTAMNDTRTIDYVNDTLNVTLSPVVFQPKLSVVTSSPSPNNTTVFSVVASGSGNPISNASLYANGTRIGQTNASGLANHTFTEIGQYPVTVSKNATDAEYLNDTTNVTVRYQGIQLVLERTSTSEIQVGDVAAFRVTQAVTGEPVKDATVYAPNDTDTTDANGVAYIRFNATGVHRLSSEKSGDGTNTWRVAGTRVDVKRCIVGLNATVNDTRVAVGENVTVNVTRRVAGTNVSDVALFVGNRTVTAGEDGTATLNFSEPGEYTITANRTDAGGRDFVNDTVALDVRNATSGPALDLTFDGADHGATTVNETTTANLTLSEVPDGLSGFEANLTIANASAASFNLSETTTAFALSNATRVDANTIRVRAVDLDNTTTAGDEDVHLASVAIDGEGAALTEVSVTDANVDAENGSAVNAVPDGADLLVEQLAPVVNDATPTDTNDDGVYDDVNGNGETDFNDVVTLYDNMNEESVTDHAEKFDWNDNGKVDFDDIVSLYNEV</sequence>
<comment type="caution">
    <text evidence="2">The sequence shown here is derived from an EMBL/GenBank/DDBJ whole genome shotgun (WGS) entry which is preliminary data.</text>
</comment>
<keyword evidence="4" id="KW-1185">Reference proteome</keyword>
<feature type="domain" description="EF-hand" evidence="1">
    <location>
        <begin position="1113"/>
        <end position="1145"/>
    </location>
</feature>
<dbReference type="Proteomes" id="UP000765891">
    <property type="component" value="Unassembled WGS sequence"/>
</dbReference>
<evidence type="ECO:0000313" key="2">
    <source>
        <dbReference type="EMBL" id="GGM76398.1"/>
    </source>
</evidence>
<dbReference type="AlphaFoldDB" id="A0A830G5J6"/>
<dbReference type="RefSeq" id="WP_188873183.1">
    <property type="nucleotide sequence ID" value="NZ_BMOO01000012.1"/>
</dbReference>
<dbReference type="EMBL" id="JAGGKO010000004">
    <property type="protein sequence ID" value="MBP1955632.1"/>
    <property type="molecule type" value="Genomic_DNA"/>
</dbReference>